<keyword evidence="2" id="KW-1185">Reference proteome</keyword>
<comment type="caution">
    <text evidence="1">The sequence shown here is derived from an EMBL/GenBank/DDBJ whole genome shotgun (WGS) entry which is preliminary data.</text>
</comment>
<evidence type="ECO:0000313" key="1">
    <source>
        <dbReference type="EMBL" id="REG22540.1"/>
    </source>
</evidence>
<name>A0ABX9JMG8_9BACT</name>
<sequence>MAQDWTSLIHDAVVGAVDDPYVRLLKERLRAGSEVVRIQLTDSERGPEYVLILSLHRQLSEMRIPHSDAFTSWSLDTGARLADEEQEMRRFELILHQRFVPLRDELDASTFDALLVQYVRTLGPARASSFVQKLRTSPYAAQEGRAKQRALQRIEDVLVELARALGRPLRYDEAATSRILDGALAQWMSRHLTAELQAESFPG</sequence>
<accession>A0ABX9JMG8</accession>
<proteinExistence type="predicted"/>
<reference evidence="1 2" key="1">
    <citation type="submission" date="2018-08" db="EMBL/GenBank/DDBJ databases">
        <title>Genomic Encyclopedia of Archaeal and Bacterial Type Strains, Phase II (KMG-II): from individual species to whole genera.</title>
        <authorList>
            <person name="Goeker M."/>
        </authorList>
    </citation>
    <scope>NUCLEOTIDE SEQUENCE [LARGE SCALE GENOMIC DNA]</scope>
    <source>
        <strain evidence="1 2">DSM 2261</strain>
    </source>
</reference>
<protein>
    <submittedName>
        <fullName evidence="1">Uncharacterized protein</fullName>
    </submittedName>
</protein>
<gene>
    <name evidence="1" type="ORF">ATI61_11970</name>
</gene>
<organism evidence="1 2">
    <name type="scientific">Archangium gephyra</name>
    <dbReference type="NCBI Taxonomy" id="48"/>
    <lineage>
        <taxon>Bacteria</taxon>
        <taxon>Pseudomonadati</taxon>
        <taxon>Myxococcota</taxon>
        <taxon>Myxococcia</taxon>
        <taxon>Myxococcales</taxon>
        <taxon>Cystobacterineae</taxon>
        <taxon>Archangiaceae</taxon>
        <taxon>Archangium</taxon>
    </lineage>
</organism>
<evidence type="ECO:0000313" key="2">
    <source>
        <dbReference type="Proteomes" id="UP000256345"/>
    </source>
</evidence>
<dbReference type="RefSeq" id="WP_047857676.1">
    <property type="nucleotide sequence ID" value="NZ_CP011509.1"/>
</dbReference>
<dbReference type="EMBL" id="QUMU01000019">
    <property type="protein sequence ID" value="REG22540.1"/>
    <property type="molecule type" value="Genomic_DNA"/>
</dbReference>
<dbReference type="Proteomes" id="UP000256345">
    <property type="component" value="Unassembled WGS sequence"/>
</dbReference>